<evidence type="ECO:0000256" key="2">
    <source>
        <dbReference type="SAM" id="Phobius"/>
    </source>
</evidence>
<evidence type="ECO:0000313" key="3">
    <source>
        <dbReference type="EMBL" id="OZI20496.1"/>
    </source>
</evidence>
<gene>
    <name evidence="3" type="ORF">CAL26_23670</name>
</gene>
<dbReference type="Proteomes" id="UP000216857">
    <property type="component" value="Unassembled WGS sequence"/>
</dbReference>
<evidence type="ECO:0000313" key="4">
    <source>
        <dbReference type="Proteomes" id="UP000216857"/>
    </source>
</evidence>
<dbReference type="OrthoDB" id="9027682at2"/>
<evidence type="ECO:0000256" key="1">
    <source>
        <dbReference type="SAM" id="MobiDB-lite"/>
    </source>
</evidence>
<dbReference type="RefSeq" id="WP_094849089.1">
    <property type="nucleotide sequence ID" value="NZ_NEVJ01000003.1"/>
</dbReference>
<keyword evidence="2" id="KW-0472">Membrane</keyword>
<feature type="transmembrane region" description="Helical" evidence="2">
    <location>
        <begin position="21"/>
        <end position="39"/>
    </location>
</feature>
<keyword evidence="2" id="KW-0812">Transmembrane</keyword>
<keyword evidence="2" id="KW-1133">Transmembrane helix</keyword>
<organism evidence="3 4">
    <name type="scientific">Bordetella genomosp. 9</name>
    <dbReference type="NCBI Taxonomy" id="1416803"/>
    <lineage>
        <taxon>Bacteria</taxon>
        <taxon>Pseudomonadati</taxon>
        <taxon>Pseudomonadota</taxon>
        <taxon>Betaproteobacteria</taxon>
        <taxon>Burkholderiales</taxon>
        <taxon>Alcaligenaceae</taxon>
        <taxon>Bordetella</taxon>
    </lineage>
</organism>
<accession>A0A261R638</accession>
<reference evidence="3" key="1">
    <citation type="submission" date="2017-05" db="EMBL/GenBank/DDBJ databases">
        <title>Complete and WGS of Bordetella genogroups.</title>
        <authorList>
            <person name="Spilker T."/>
            <person name="Lipuma J."/>
        </authorList>
    </citation>
    <scope>NUCLEOTIDE SEQUENCE</scope>
    <source>
        <strain evidence="3">AU21707</strain>
    </source>
</reference>
<feature type="region of interest" description="Disordered" evidence="1">
    <location>
        <begin position="50"/>
        <end position="71"/>
    </location>
</feature>
<dbReference type="AlphaFoldDB" id="A0A261R638"/>
<feature type="compositionally biased region" description="Basic and acidic residues" evidence="1">
    <location>
        <begin position="50"/>
        <end position="59"/>
    </location>
</feature>
<protein>
    <submittedName>
        <fullName evidence="3">Uncharacterized protein</fullName>
    </submittedName>
</protein>
<keyword evidence="4" id="KW-1185">Reference proteome</keyword>
<name>A0A261R638_9BORD</name>
<sequence length="112" mass="12919">MHDTQHPKSRWIDPTISLQSLLIWLVGGAAIVIAGWYALLSRVQTLEEHDRQQEQRMARIESAQVDQRSDTRDALRNISQDVKDVIGKMDQLKDQIITNMAANRPDTQRWAK</sequence>
<proteinExistence type="predicted"/>
<comment type="caution">
    <text evidence="3">The sequence shown here is derived from an EMBL/GenBank/DDBJ whole genome shotgun (WGS) entry which is preliminary data.</text>
</comment>
<dbReference type="EMBL" id="NEVJ01000003">
    <property type="protein sequence ID" value="OZI20496.1"/>
    <property type="molecule type" value="Genomic_DNA"/>
</dbReference>